<dbReference type="AlphaFoldDB" id="A0A1Z1F9F5"/>
<dbReference type="Pfam" id="PF08511">
    <property type="entry name" value="COQ9"/>
    <property type="match status" value="1"/>
</dbReference>
<dbReference type="OrthoDB" id="7201143at2"/>
<evidence type="ECO:0000313" key="8">
    <source>
        <dbReference type="EMBL" id="ARU15385.1"/>
    </source>
</evidence>
<dbReference type="RefSeq" id="WP_066842923.1">
    <property type="nucleotide sequence ID" value="NZ_CP019602.1"/>
</dbReference>
<name>A0A1Z1F9F5_9SPHN</name>
<evidence type="ECO:0000256" key="5">
    <source>
        <dbReference type="ARBA" id="ARBA00023121"/>
    </source>
</evidence>
<dbReference type="GO" id="GO:0008289">
    <property type="term" value="F:lipid binding"/>
    <property type="evidence" value="ECO:0007669"/>
    <property type="project" value="UniProtKB-KW"/>
</dbReference>
<dbReference type="KEGG" id="cman:A9D14_03310"/>
<gene>
    <name evidence="8" type="ORF">A9D14_03310</name>
</gene>
<dbReference type="GO" id="GO:0006744">
    <property type="term" value="P:ubiquinone biosynthetic process"/>
    <property type="evidence" value="ECO:0007669"/>
    <property type="project" value="UniProtKB-KW"/>
</dbReference>
<evidence type="ECO:0000313" key="9">
    <source>
        <dbReference type="Proteomes" id="UP000195807"/>
    </source>
</evidence>
<comment type="similarity">
    <text evidence="2">Belongs to the COQ9 family.</text>
</comment>
<evidence type="ECO:0000256" key="6">
    <source>
        <dbReference type="ARBA" id="ARBA00058104"/>
    </source>
</evidence>
<dbReference type="PANTHER" id="PTHR21427">
    <property type="entry name" value="UBIQUINONE BIOSYNTHESIS PROTEIN COQ9, MITOCHONDRIAL"/>
    <property type="match status" value="1"/>
</dbReference>
<protein>
    <submittedName>
        <fullName evidence="8">RpsU-divergently transcribed</fullName>
    </submittedName>
</protein>
<keyword evidence="3" id="KW-0831">Ubiquinone biosynthesis</keyword>
<dbReference type="Gene3D" id="1.10.357.10">
    <property type="entry name" value="Tetracycline Repressor, domain 2"/>
    <property type="match status" value="1"/>
</dbReference>
<reference evidence="8 9" key="1">
    <citation type="submission" date="2017-01" db="EMBL/GenBank/DDBJ databases">
        <title>Complete genome sequence of esterase-producing bacterium Croceicoccus marinus E4A9.</title>
        <authorList>
            <person name="Wu Y.-H."/>
            <person name="Cheng H."/>
            <person name="Xu L."/>
            <person name="Huo Y.-Y."/>
            <person name="Wang C.-S."/>
            <person name="Xu X.-W."/>
        </authorList>
    </citation>
    <scope>NUCLEOTIDE SEQUENCE [LARGE SCALE GENOMIC DNA]</scope>
    <source>
        <strain evidence="8 9">E4A9</strain>
    </source>
</reference>
<dbReference type="STRING" id="450378.GCA_001661675_00661"/>
<dbReference type="InterPro" id="IPR013718">
    <property type="entry name" value="COQ9_C"/>
</dbReference>
<dbReference type="NCBIfam" id="TIGR02396">
    <property type="entry name" value="diverge_rpsU"/>
    <property type="match status" value="1"/>
</dbReference>
<organism evidence="8 9">
    <name type="scientific">Croceicoccus marinus</name>
    <dbReference type="NCBI Taxonomy" id="450378"/>
    <lineage>
        <taxon>Bacteria</taxon>
        <taxon>Pseudomonadati</taxon>
        <taxon>Pseudomonadota</taxon>
        <taxon>Alphaproteobacteria</taxon>
        <taxon>Sphingomonadales</taxon>
        <taxon>Erythrobacteraceae</taxon>
        <taxon>Croceicoccus</taxon>
    </lineage>
</organism>
<comment type="pathway">
    <text evidence="1">Cofactor biosynthesis; ubiquinone biosynthesis.</text>
</comment>
<dbReference type="InterPro" id="IPR012762">
    <property type="entry name" value="Ubiq_biosynth_COQ9"/>
</dbReference>
<keyword evidence="4" id="KW-0809">Transit peptide</keyword>
<evidence type="ECO:0000259" key="7">
    <source>
        <dbReference type="Pfam" id="PF08511"/>
    </source>
</evidence>
<sequence>MPIAADELMLDELAIALAPFVADAAIFDGWSPTAVRAAAEMEGVDPDVAQLAYPGGAMDMIAAWIGSVDAAMAEELPAPALQAMGVGQRIRAMLVFRLERLMPYRESLRRAMAIMAMPQNAARTARLGWSSADLMWRMAGDTATDLNHYSKRAILASVYASTLTVFAQDDSDGFADSFAFLDRRLKDVADFGKFTARFRRADAESFSVMRLLGRLRYPAR</sequence>
<dbReference type="EMBL" id="CP019602">
    <property type="protein sequence ID" value="ARU15385.1"/>
    <property type="molecule type" value="Genomic_DNA"/>
</dbReference>
<evidence type="ECO:0000256" key="3">
    <source>
        <dbReference type="ARBA" id="ARBA00022688"/>
    </source>
</evidence>
<proteinExistence type="inferred from homology"/>
<evidence type="ECO:0000256" key="1">
    <source>
        <dbReference type="ARBA" id="ARBA00004749"/>
    </source>
</evidence>
<evidence type="ECO:0000256" key="4">
    <source>
        <dbReference type="ARBA" id="ARBA00022946"/>
    </source>
</evidence>
<dbReference type="PANTHER" id="PTHR21427:SF19">
    <property type="entry name" value="UBIQUINONE BIOSYNTHESIS PROTEIN COQ9, MITOCHONDRIAL"/>
    <property type="match status" value="1"/>
</dbReference>
<evidence type="ECO:0000256" key="2">
    <source>
        <dbReference type="ARBA" id="ARBA00010766"/>
    </source>
</evidence>
<keyword evidence="5" id="KW-0446">Lipid-binding</keyword>
<accession>A0A1Z1F9F5</accession>
<feature type="domain" description="COQ9 C-terminal" evidence="7">
    <location>
        <begin position="123"/>
        <end position="192"/>
    </location>
</feature>
<comment type="function">
    <text evidence="6">Membrane-associated protein that warps the membrane surface to access and bind aromatic isoprenes with high specificity, including ubiquinone (CoQ) isoprene intermediates and presents them directly to COQ7, therefore facilitating the COQ7-mediated hydroxylase step. Participates in the biosynthesis of coenzyme Q, also named ubiquinone, an essential lipid-soluble electron transporter for aerobic cellular respiration.</text>
</comment>
<dbReference type="Proteomes" id="UP000195807">
    <property type="component" value="Chromosome"/>
</dbReference>
<keyword evidence="9" id="KW-1185">Reference proteome</keyword>